<evidence type="ECO:0000259" key="6">
    <source>
        <dbReference type="Pfam" id="PF14759"/>
    </source>
</evidence>
<evidence type="ECO:0000313" key="7">
    <source>
        <dbReference type="EMBL" id="HIZ52899.1"/>
    </source>
</evidence>
<dbReference type="SUPFAM" id="SSF51905">
    <property type="entry name" value="FAD/NAD(P)-binding domain"/>
    <property type="match status" value="1"/>
</dbReference>
<feature type="domain" description="FAD/NAD(P)-binding" evidence="5">
    <location>
        <begin position="6"/>
        <end position="301"/>
    </location>
</feature>
<accession>A0A9D2F654</accession>
<dbReference type="Gene3D" id="3.50.50.60">
    <property type="entry name" value="FAD/NAD(P)-binding domain"/>
    <property type="match status" value="2"/>
</dbReference>
<dbReference type="EMBL" id="DXBN01000068">
    <property type="protein sequence ID" value="HIZ52899.1"/>
    <property type="molecule type" value="Genomic_DNA"/>
</dbReference>
<feature type="non-terminal residue" evidence="7">
    <location>
        <position position="1"/>
    </location>
</feature>
<name>A0A9D2F654_9ENTE</name>
<dbReference type="InterPro" id="IPR036188">
    <property type="entry name" value="FAD/NAD-bd_sf"/>
</dbReference>
<dbReference type="Pfam" id="PF07992">
    <property type="entry name" value="Pyr_redox_2"/>
    <property type="match status" value="1"/>
</dbReference>
<dbReference type="InterPro" id="IPR023753">
    <property type="entry name" value="FAD/NAD-binding_dom"/>
</dbReference>
<dbReference type="InterPro" id="IPR028202">
    <property type="entry name" value="Reductase_C"/>
</dbReference>
<dbReference type="PANTHER" id="PTHR43557">
    <property type="entry name" value="APOPTOSIS-INDUCING FACTOR 1"/>
    <property type="match status" value="1"/>
</dbReference>
<organism evidence="7 8">
    <name type="scientific">Candidatus Enterococcus avicola</name>
    <dbReference type="NCBI Taxonomy" id="2838561"/>
    <lineage>
        <taxon>Bacteria</taxon>
        <taxon>Bacillati</taxon>
        <taxon>Bacillota</taxon>
        <taxon>Bacilli</taxon>
        <taxon>Lactobacillales</taxon>
        <taxon>Enterococcaceae</taxon>
        <taxon>Enterococcus</taxon>
    </lineage>
</organism>
<feature type="domain" description="Reductase C-terminal" evidence="6">
    <location>
        <begin position="321"/>
        <end position="403"/>
    </location>
</feature>
<evidence type="ECO:0000313" key="8">
    <source>
        <dbReference type="Proteomes" id="UP000824063"/>
    </source>
</evidence>
<sequence>KMAHGVVIVGASVAGYNVAKELRAKGYEEKITLISKQTSLPYDLKPLSKDWMLAQDHLLPPVFQDESFYHNQNITLKLATEIVAILPEEHRIQTANKEEIPYDQLVLAIGSTLRILDAPGVDAAGIFYLRDIKDASKIKQWDKKTKDVVIVGAGFIGLEMASTFAQVGLNVTVIEHAEYPLGRIIGTDASHYFTNMHRARDVNILTAEDVTEFEKDADGNVKAAITASGKTIACQMVIIGIGVVPNTSISHPELEVQRGFVVNEYGQTSLPDVYAAGDCTVWPYHGELIHVEHWEHARAHGRYVARNIINPESEPYAVRPYFWTDEYDQTFEYLGHAMSWEQAVIRGSLDEREFSIAYLDEKQRPLAILFANNAEKRKEVAALMDENRPIDPVKFQNSTIPIQET</sequence>
<protein>
    <submittedName>
        <fullName evidence="7">FAD-dependent oxidoreductase</fullName>
    </submittedName>
</protein>
<dbReference type="GO" id="GO:0005737">
    <property type="term" value="C:cytoplasm"/>
    <property type="evidence" value="ECO:0007669"/>
    <property type="project" value="TreeGrafter"/>
</dbReference>
<dbReference type="Proteomes" id="UP000824063">
    <property type="component" value="Unassembled WGS sequence"/>
</dbReference>
<proteinExistence type="predicted"/>
<comment type="cofactor">
    <cofactor evidence="1">
        <name>FAD</name>
        <dbReference type="ChEBI" id="CHEBI:57692"/>
    </cofactor>
</comment>
<evidence type="ECO:0000259" key="5">
    <source>
        <dbReference type="Pfam" id="PF07992"/>
    </source>
</evidence>
<dbReference type="InterPro" id="IPR050446">
    <property type="entry name" value="FAD-oxidoreductase/Apoptosis"/>
</dbReference>
<evidence type="ECO:0000256" key="2">
    <source>
        <dbReference type="ARBA" id="ARBA00022630"/>
    </source>
</evidence>
<dbReference type="InterPro" id="IPR016156">
    <property type="entry name" value="FAD/NAD-linked_Rdtase_dimer_sf"/>
</dbReference>
<dbReference type="AlphaFoldDB" id="A0A9D2F654"/>
<evidence type="ECO:0000256" key="3">
    <source>
        <dbReference type="ARBA" id="ARBA00022827"/>
    </source>
</evidence>
<dbReference type="PANTHER" id="PTHR43557:SF2">
    <property type="entry name" value="RIESKE DOMAIN-CONTAINING PROTEIN-RELATED"/>
    <property type="match status" value="1"/>
</dbReference>
<evidence type="ECO:0000256" key="4">
    <source>
        <dbReference type="ARBA" id="ARBA00023002"/>
    </source>
</evidence>
<reference evidence="7" key="2">
    <citation type="submission" date="2021-04" db="EMBL/GenBank/DDBJ databases">
        <authorList>
            <person name="Gilroy R."/>
        </authorList>
    </citation>
    <scope>NUCLEOTIDE SEQUENCE</scope>
    <source>
        <strain evidence="7">CHK172-16539</strain>
    </source>
</reference>
<keyword evidence="2" id="KW-0285">Flavoprotein</keyword>
<dbReference type="PRINTS" id="PR00368">
    <property type="entry name" value="FADPNR"/>
</dbReference>
<dbReference type="PRINTS" id="PR00411">
    <property type="entry name" value="PNDRDTASEI"/>
</dbReference>
<evidence type="ECO:0000256" key="1">
    <source>
        <dbReference type="ARBA" id="ARBA00001974"/>
    </source>
</evidence>
<dbReference type="SUPFAM" id="SSF55424">
    <property type="entry name" value="FAD/NAD-linked reductases, dimerisation (C-terminal) domain"/>
    <property type="match status" value="1"/>
</dbReference>
<reference evidence="7" key="1">
    <citation type="journal article" date="2021" name="PeerJ">
        <title>Extensive microbial diversity within the chicken gut microbiome revealed by metagenomics and culture.</title>
        <authorList>
            <person name="Gilroy R."/>
            <person name="Ravi A."/>
            <person name="Getino M."/>
            <person name="Pursley I."/>
            <person name="Horton D.L."/>
            <person name="Alikhan N.F."/>
            <person name="Baker D."/>
            <person name="Gharbi K."/>
            <person name="Hall N."/>
            <person name="Watson M."/>
            <person name="Adriaenssens E.M."/>
            <person name="Foster-Nyarko E."/>
            <person name="Jarju S."/>
            <person name="Secka A."/>
            <person name="Antonio M."/>
            <person name="Oren A."/>
            <person name="Chaudhuri R.R."/>
            <person name="La Ragione R."/>
            <person name="Hildebrand F."/>
            <person name="Pallen M.J."/>
        </authorList>
    </citation>
    <scope>NUCLEOTIDE SEQUENCE</scope>
    <source>
        <strain evidence="7">CHK172-16539</strain>
    </source>
</reference>
<comment type="caution">
    <text evidence="7">The sequence shown here is derived from an EMBL/GenBank/DDBJ whole genome shotgun (WGS) entry which is preliminary data.</text>
</comment>
<keyword evidence="4" id="KW-0560">Oxidoreductase</keyword>
<dbReference type="GO" id="GO:0016651">
    <property type="term" value="F:oxidoreductase activity, acting on NAD(P)H"/>
    <property type="evidence" value="ECO:0007669"/>
    <property type="project" value="TreeGrafter"/>
</dbReference>
<dbReference type="Pfam" id="PF14759">
    <property type="entry name" value="Reductase_C"/>
    <property type="match status" value="1"/>
</dbReference>
<dbReference type="Gene3D" id="3.30.390.30">
    <property type="match status" value="1"/>
</dbReference>
<keyword evidence="3" id="KW-0274">FAD</keyword>
<gene>
    <name evidence="7" type="ORF">IAA20_03035</name>
</gene>